<sequence length="499" mass="57578">MQMSEDSSHHQQHQEDEQFLYHHHDISSSFNFTPTAVVLATTTGSLSCVSSLAIISIIIRSKKQSPYHRIMLIYSFFDFMFSLTVALTTIPMPSKEYEMIYEFGGPSYGNQLTCTLQGFSIMISSFGLFASASLLYTYYCCSIVFKMPKETFATKVERPFIFGSFIILSIYTIIALVNYSDMINPTPLAPWCSWDSYPHGCTSEDIEQDDAIDEEFLICRRGNSKKQDSFGKVFLLPPLTFSFAVLVVTMTLILQNHLKYSRELRKVRDNMDQNEEDHDIQKRVIKEASITLKKVALEAIAYIISFLITWMHLLLQRIFLKSSNEWEDLRALDLIRFIFLPSQGTLHLLIFLWQKVDTIRKNYPDLELSTFEVLRCVICQPYKFEDERPIQNLDMILQVGSKRVIHQSLQSKTNQVHTASEFGFNLYKDIKLPKKCSMALKKHAKNEERLNEKQEESLDDSFLDSCFSLTNIPESIDPEFSVSKSEEKSLGLYSIAEEK</sequence>
<dbReference type="GO" id="GO:0004930">
    <property type="term" value="F:G protein-coupled receptor activity"/>
    <property type="evidence" value="ECO:0007669"/>
    <property type="project" value="TreeGrafter"/>
</dbReference>
<dbReference type="AlphaFoldDB" id="A0AAD3D496"/>
<feature type="transmembrane region" description="Helical" evidence="5">
    <location>
        <begin position="334"/>
        <end position="353"/>
    </location>
</feature>
<dbReference type="Proteomes" id="UP001054902">
    <property type="component" value="Unassembled WGS sequence"/>
</dbReference>
<dbReference type="GO" id="GO:0007189">
    <property type="term" value="P:adenylate cyclase-activating G protein-coupled receptor signaling pathway"/>
    <property type="evidence" value="ECO:0007669"/>
    <property type="project" value="TreeGrafter"/>
</dbReference>
<feature type="transmembrane region" description="Helical" evidence="5">
    <location>
        <begin position="295"/>
        <end position="314"/>
    </location>
</feature>
<gene>
    <name evidence="6" type="ORF">CTEN210_12721</name>
</gene>
<dbReference type="PANTHER" id="PTHR23112:SF0">
    <property type="entry name" value="TRANSMEMBRANE PROTEIN 116"/>
    <property type="match status" value="1"/>
</dbReference>
<dbReference type="GO" id="GO:0005886">
    <property type="term" value="C:plasma membrane"/>
    <property type="evidence" value="ECO:0007669"/>
    <property type="project" value="TreeGrafter"/>
</dbReference>
<evidence type="ECO:0000256" key="1">
    <source>
        <dbReference type="ARBA" id="ARBA00004141"/>
    </source>
</evidence>
<feature type="transmembrane region" description="Helical" evidence="5">
    <location>
        <begin position="160"/>
        <end position="179"/>
    </location>
</feature>
<accession>A0AAD3D496</accession>
<evidence type="ECO:0000256" key="2">
    <source>
        <dbReference type="ARBA" id="ARBA00022692"/>
    </source>
</evidence>
<evidence type="ECO:0000313" key="7">
    <source>
        <dbReference type="Proteomes" id="UP001054902"/>
    </source>
</evidence>
<reference evidence="6 7" key="1">
    <citation type="journal article" date="2021" name="Sci. Rep.">
        <title>The genome of the diatom Chaetoceros tenuissimus carries an ancient integrated fragment of an extant virus.</title>
        <authorList>
            <person name="Hongo Y."/>
            <person name="Kimura K."/>
            <person name="Takaki Y."/>
            <person name="Yoshida Y."/>
            <person name="Baba S."/>
            <person name="Kobayashi G."/>
            <person name="Nagasaki K."/>
            <person name="Hano T."/>
            <person name="Tomaru Y."/>
        </authorList>
    </citation>
    <scope>NUCLEOTIDE SEQUENCE [LARGE SCALE GENOMIC DNA]</scope>
    <source>
        <strain evidence="6 7">NIES-3715</strain>
    </source>
</reference>
<comment type="subcellular location">
    <subcellularLocation>
        <location evidence="1">Membrane</location>
        <topology evidence="1">Multi-pass membrane protein</topology>
    </subcellularLocation>
</comment>
<evidence type="ECO:0000256" key="5">
    <source>
        <dbReference type="SAM" id="Phobius"/>
    </source>
</evidence>
<name>A0AAD3D496_9STRA</name>
<dbReference type="Gene3D" id="1.20.1070.10">
    <property type="entry name" value="Rhodopsin 7-helix transmembrane proteins"/>
    <property type="match status" value="1"/>
</dbReference>
<proteinExistence type="predicted"/>
<organism evidence="6 7">
    <name type="scientific">Chaetoceros tenuissimus</name>
    <dbReference type="NCBI Taxonomy" id="426638"/>
    <lineage>
        <taxon>Eukaryota</taxon>
        <taxon>Sar</taxon>
        <taxon>Stramenopiles</taxon>
        <taxon>Ochrophyta</taxon>
        <taxon>Bacillariophyta</taxon>
        <taxon>Coscinodiscophyceae</taxon>
        <taxon>Chaetocerotophycidae</taxon>
        <taxon>Chaetocerotales</taxon>
        <taxon>Chaetocerotaceae</taxon>
        <taxon>Chaetoceros</taxon>
    </lineage>
</organism>
<evidence type="ECO:0000313" key="6">
    <source>
        <dbReference type="EMBL" id="GFH56245.1"/>
    </source>
</evidence>
<protein>
    <submittedName>
        <fullName evidence="6">Uncharacterized protein</fullName>
    </submittedName>
</protein>
<feature type="transmembrane region" description="Helical" evidence="5">
    <location>
        <begin position="36"/>
        <end position="59"/>
    </location>
</feature>
<keyword evidence="3 5" id="KW-1133">Transmembrane helix</keyword>
<comment type="caution">
    <text evidence="6">The sequence shown here is derived from an EMBL/GenBank/DDBJ whole genome shotgun (WGS) entry which is preliminary data.</text>
</comment>
<feature type="transmembrane region" description="Helical" evidence="5">
    <location>
        <begin position="71"/>
        <end position="90"/>
    </location>
</feature>
<feature type="transmembrane region" description="Helical" evidence="5">
    <location>
        <begin position="119"/>
        <end position="139"/>
    </location>
</feature>
<keyword evidence="7" id="KW-1185">Reference proteome</keyword>
<evidence type="ECO:0000256" key="3">
    <source>
        <dbReference type="ARBA" id="ARBA00022989"/>
    </source>
</evidence>
<evidence type="ECO:0000256" key="4">
    <source>
        <dbReference type="ARBA" id="ARBA00023136"/>
    </source>
</evidence>
<keyword evidence="4 5" id="KW-0472">Membrane</keyword>
<feature type="transmembrane region" description="Helical" evidence="5">
    <location>
        <begin position="234"/>
        <end position="254"/>
    </location>
</feature>
<dbReference type="SUPFAM" id="SSF81321">
    <property type="entry name" value="Family A G protein-coupled receptor-like"/>
    <property type="match status" value="1"/>
</dbReference>
<dbReference type="EMBL" id="BLLK01000051">
    <property type="protein sequence ID" value="GFH56245.1"/>
    <property type="molecule type" value="Genomic_DNA"/>
</dbReference>
<dbReference type="PANTHER" id="PTHR23112">
    <property type="entry name" value="G PROTEIN-COUPLED RECEPTOR 157-RELATED"/>
    <property type="match status" value="1"/>
</dbReference>
<keyword evidence="2 5" id="KW-0812">Transmembrane</keyword>